<comment type="similarity">
    <text evidence="2">Belongs to the NAD(P)-dependent epimerase/dehydratase family.</text>
</comment>
<evidence type="ECO:0000259" key="3">
    <source>
        <dbReference type="Pfam" id="PF01370"/>
    </source>
</evidence>
<dbReference type="EMBL" id="VOLR01000008">
    <property type="protein sequence ID" value="TWX60825.1"/>
    <property type="molecule type" value="Genomic_DNA"/>
</dbReference>
<evidence type="ECO:0000256" key="2">
    <source>
        <dbReference type="ARBA" id="ARBA00007637"/>
    </source>
</evidence>
<dbReference type="InterPro" id="IPR036291">
    <property type="entry name" value="NAD(P)-bd_dom_sf"/>
</dbReference>
<evidence type="ECO:0000313" key="5">
    <source>
        <dbReference type="EMBL" id="TWX69155.1"/>
    </source>
</evidence>
<dbReference type="AlphaFoldDB" id="A0A5C6QJR5"/>
<dbReference type="RefSeq" id="WP_146799054.1">
    <property type="nucleotide sequence ID" value="NZ_VOLP01000009.1"/>
</dbReference>
<evidence type="ECO:0000313" key="4">
    <source>
        <dbReference type="EMBL" id="TWX60825.1"/>
    </source>
</evidence>
<organism evidence="5 7">
    <name type="scientific">Colwellia hornerae</name>
    <dbReference type="NCBI Taxonomy" id="89402"/>
    <lineage>
        <taxon>Bacteria</taxon>
        <taxon>Pseudomonadati</taxon>
        <taxon>Pseudomonadota</taxon>
        <taxon>Gammaproteobacteria</taxon>
        <taxon>Alteromonadales</taxon>
        <taxon>Colwelliaceae</taxon>
        <taxon>Colwellia</taxon>
    </lineage>
</organism>
<dbReference type="EMBL" id="VOLQ01000008">
    <property type="protein sequence ID" value="TWX69155.1"/>
    <property type="molecule type" value="Genomic_DNA"/>
</dbReference>
<sequence length="310" mass="35328">MNILITGGLGNIGLWLTSYFLDGGHQVSVLGRNEKVKVEHENYRYIQADITCSETLSNAIDCYYDTCIHTASYNEHFQKDYSKKAVLINSLGTELLCIALKKYGVGKLVYLSTFHVYGQAEGVVTEKSSISPNNDYGLTHYFAEKYIEKNAKIHGLKYVIFRLTNSYGCPRDFYTDKWYLVLNDLCQQAYENKSIVLNSNGKALRDFIWMGDVVKVIDKSIYSDQCMSTVFNLSSGNTFDVLTLANIVNDAFSSIYKDKLVISVNRNDLSEYNNLIVSNEKLLNVIDYKVENNFFSEAKKTIRMLISHHE</sequence>
<name>A0A5C6QJR5_9GAMM</name>
<accession>A0A5C6QJR5</accession>
<evidence type="ECO:0000313" key="7">
    <source>
        <dbReference type="Proteomes" id="UP000321917"/>
    </source>
</evidence>
<dbReference type="CDD" id="cd08946">
    <property type="entry name" value="SDR_e"/>
    <property type="match status" value="1"/>
</dbReference>
<feature type="domain" description="NAD-dependent epimerase/dehydratase" evidence="3">
    <location>
        <begin position="3"/>
        <end position="220"/>
    </location>
</feature>
<dbReference type="OrthoDB" id="9801056at2"/>
<keyword evidence="6" id="KW-1185">Reference proteome</keyword>
<dbReference type="Proteomes" id="UP000321917">
    <property type="component" value="Unassembled WGS sequence"/>
</dbReference>
<evidence type="ECO:0000256" key="1">
    <source>
        <dbReference type="ARBA" id="ARBA00005125"/>
    </source>
</evidence>
<dbReference type="Gene3D" id="3.40.50.720">
    <property type="entry name" value="NAD(P)-binding Rossmann-like Domain"/>
    <property type="match status" value="1"/>
</dbReference>
<comment type="caution">
    <text evidence="5">The sequence shown here is derived from an EMBL/GenBank/DDBJ whole genome shotgun (WGS) entry which is preliminary data.</text>
</comment>
<gene>
    <name evidence="4" type="ORF">ESZ26_07105</name>
    <name evidence="5" type="ORF">ESZ27_05865</name>
</gene>
<dbReference type="InterPro" id="IPR001509">
    <property type="entry name" value="Epimerase_deHydtase"/>
</dbReference>
<comment type="pathway">
    <text evidence="1">Bacterial outer membrane biogenesis; LPS O-antigen biosynthesis.</text>
</comment>
<dbReference type="Proteomes" id="UP000321525">
    <property type="component" value="Unassembled WGS sequence"/>
</dbReference>
<reference evidence="5 7" key="1">
    <citation type="submission" date="2019-07" db="EMBL/GenBank/DDBJ databases">
        <title>Genomes of sea-ice associated Colwellia species.</title>
        <authorList>
            <person name="Bowman J.P."/>
        </authorList>
    </citation>
    <scope>NUCLEOTIDE SEQUENCE [LARGE SCALE GENOMIC DNA]</scope>
    <source>
        <strain evidence="4 6">ACAM 607</strain>
        <strain evidence="5 7">IC036</strain>
    </source>
</reference>
<dbReference type="PANTHER" id="PTHR43000">
    <property type="entry name" value="DTDP-D-GLUCOSE 4,6-DEHYDRATASE-RELATED"/>
    <property type="match status" value="1"/>
</dbReference>
<proteinExistence type="inferred from homology"/>
<evidence type="ECO:0000313" key="6">
    <source>
        <dbReference type="Proteomes" id="UP000321525"/>
    </source>
</evidence>
<dbReference type="Pfam" id="PF01370">
    <property type="entry name" value="Epimerase"/>
    <property type="match status" value="1"/>
</dbReference>
<dbReference type="SUPFAM" id="SSF51735">
    <property type="entry name" value="NAD(P)-binding Rossmann-fold domains"/>
    <property type="match status" value="1"/>
</dbReference>
<protein>
    <submittedName>
        <fullName evidence="5">NAD(P)-dependent oxidoreductase</fullName>
    </submittedName>
</protein>